<dbReference type="Proteomes" id="UP000552587">
    <property type="component" value="Unassembled WGS sequence"/>
</dbReference>
<dbReference type="GO" id="GO:0005886">
    <property type="term" value="C:plasma membrane"/>
    <property type="evidence" value="ECO:0007669"/>
    <property type="project" value="UniProtKB-SubCell"/>
</dbReference>
<organism evidence="2 3">
    <name type="scientific">Marilutibacter penaei</name>
    <dbReference type="NCBI Taxonomy" id="2759900"/>
    <lineage>
        <taxon>Bacteria</taxon>
        <taxon>Pseudomonadati</taxon>
        <taxon>Pseudomonadota</taxon>
        <taxon>Gammaproteobacteria</taxon>
        <taxon>Lysobacterales</taxon>
        <taxon>Lysobacteraceae</taxon>
        <taxon>Marilutibacter</taxon>
    </lineage>
</organism>
<dbReference type="EMBL" id="JACHTE010000001">
    <property type="protein sequence ID" value="MBB1087206.1"/>
    <property type="molecule type" value="Genomic_DNA"/>
</dbReference>
<dbReference type="CDD" id="cd06662">
    <property type="entry name" value="SURF1"/>
    <property type="match status" value="1"/>
</dbReference>
<comment type="caution">
    <text evidence="2">The sequence shown here is derived from an EMBL/GenBank/DDBJ whole genome shotgun (WGS) entry which is preliminary data.</text>
</comment>
<comment type="caution">
    <text evidence="1">Lacks conserved residue(s) required for the propagation of feature annotation.</text>
</comment>
<dbReference type="PROSITE" id="PS50895">
    <property type="entry name" value="SURF1"/>
    <property type="match status" value="1"/>
</dbReference>
<dbReference type="AlphaFoldDB" id="A0A7W3U1F3"/>
<reference evidence="2 3" key="1">
    <citation type="submission" date="2020-07" db="EMBL/GenBank/DDBJ databases">
        <authorList>
            <person name="Xu S."/>
            <person name="Li A."/>
        </authorList>
    </citation>
    <scope>NUCLEOTIDE SEQUENCE [LARGE SCALE GENOMIC DNA]</scope>
    <source>
        <strain evidence="2 3">SG-8</strain>
    </source>
</reference>
<sequence length="241" mass="26366">MTRRGHLLVGWTLAVAAIVLFTSLGTWQSRRAVEKQAMLDAAAEVLARRVPRGLEAAADPERRHAYDWAEGRGEFLDRAPLLLDNHQHEGRVGVRAYRVFQPESGQRLLVDLGWLPIGGQREMPDIGLPSGTQRLGGLLSAPPSAGLALGPAMAREGDAWLLTRVDMDAIARALDLGESLAPRVLRLDPALPLGYTRDLVLLPNTLPPDKHRGYAVQWFGLALTVLATALILTFKKKRTTP</sequence>
<dbReference type="InterPro" id="IPR002994">
    <property type="entry name" value="Surf1/Shy1"/>
</dbReference>
<keyword evidence="1" id="KW-0812">Transmembrane</keyword>
<comment type="similarity">
    <text evidence="1">Belongs to the SURF1 family.</text>
</comment>
<feature type="transmembrane region" description="Helical" evidence="1">
    <location>
        <begin position="214"/>
        <end position="234"/>
    </location>
</feature>
<protein>
    <recommendedName>
        <fullName evidence="1">SURF1-like protein</fullName>
    </recommendedName>
</protein>
<evidence type="ECO:0000256" key="1">
    <source>
        <dbReference type="RuleBase" id="RU363076"/>
    </source>
</evidence>
<evidence type="ECO:0000313" key="2">
    <source>
        <dbReference type="EMBL" id="MBB1087206.1"/>
    </source>
</evidence>
<proteinExistence type="inferred from homology"/>
<keyword evidence="1" id="KW-0472">Membrane</keyword>
<accession>A0A7W3U1F3</accession>
<comment type="subcellular location">
    <subcellularLocation>
        <location evidence="1">Cell membrane</location>
        <topology evidence="1">Multi-pass membrane protein</topology>
    </subcellularLocation>
</comment>
<keyword evidence="1" id="KW-1133">Transmembrane helix</keyword>
<dbReference type="RefSeq" id="WP_182667983.1">
    <property type="nucleotide sequence ID" value="NZ_JACHTE010000001.1"/>
</dbReference>
<gene>
    <name evidence="2" type="ORF">H4F99_01750</name>
</gene>
<dbReference type="Pfam" id="PF02104">
    <property type="entry name" value="SURF1"/>
    <property type="match status" value="1"/>
</dbReference>
<keyword evidence="3" id="KW-1185">Reference proteome</keyword>
<evidence type="ECO:0000313" key="3">
    <source>
        <dbReference type="Proteomes" id="UP000552587"/>
    </source>
</evidence>
<name>A0A7W3U1F3_9GAMM</name>
<keyword evidence="1" id="KW-1003">Cell membrane</keyword>